<dbReference type="EMBL" id="RKHJ01000001">
    <property type="protein sequence ID" value="ROR65319.1"/>
    <property type="molecule type" value="Genomic_DNA"/>
</dbReference>
<feature type="signal peptide" evidence="1">
    <location>
        <begin position="1"/>
        <end position="30"/>
    </location>
</feature>
<dbReference type="Gene3D" id="3.40.190.10">
    <property type="entry name" value="Periplasmic binding protein-like II"/>
    <property type="match status" value="1"/>
</dbReference>
<evidence type="ECO:0000313" key="4">
    <source>
        <dbReference type="Proteomes" id="UP000275456"/>
    </source>
</evidence>
<dbReference type="Proteomes" id="UP000275456">
    <property type="component" value="Unassembled WGS sequence"/>
</dbReference>
<dbReference type="InterPro" id="IPR001638">
    <property type="entry name" value="Solute-binding_3/MltF_N"/>
</dbReference>
<comment type="caution">
    <text evidence="3">The sequence shown here is derived from an EMBL/GenBank/DDBJ whole genome shotgun (WGS) entry which is preliminary data.</text>
</comment>
<protein>
    <submittedName>
        <fullName evidence="3">Amino acid ABC transporter substrate-binding protein (PAAT family)</fullName>
    </submittedName>
</protein>
<feature type="domain" description="Solute-binding protein family 3/N-terminal" evidence="2">
    <location>
        <begin position="44"/>
        <end position="124"/>
    </location>
</feature>
<feature type="chain" id="PRO_5017980593" evidence="1">
    <location>
        <begin position="31"/>
        <end position="161"/>
    </location>
</feature>
<evidence type="ECO:0000259" key="2">
    <source>
        <dbReference type="Pfam" id="PF00497"/>
    </source>
</evidence>
<reference evidence="3 4" key="1">
    <citation type="submission" date="2018-11" db="EMBL/GenBank/DDBJ databases">
        <title>Sequencing the genomes of 1000 actinobacteria strains.</title>
        <authorList>
            <person name="Klenk H.-P."/>
        </authorList>
    </citation>
    <scope>NUCLEOTIDE SEQUENCE [LARGE SCALE GENOMIC DNA]</scope>
    <source>
        <strain evidence="3 4">DSM 9580</strain>
    </source>
</reference>
<keyword evidence="1" id="KW-0732">Signal</keyword>
<accession>A0A3N2AQJ9</accession>
<organism evidence="3 4">
    <name type="scientific">Agrococcus jenensis</name>
    <dbReference type="NCBI Taxonomy" id="46353"/>
    <lineage>
        <taxon>Bacteria</taxon>
        <taxon>Bacillati</taxon>
        <taxon>Actinomycetota</taxon>
        <taxon>Actinomycetes</taxon>
        <taxon>Micrococcales</taxon>
        <taxon>Microbacteriaceae</taxon>
        <taxon>Agrococcus</taxon>
    </lineage>
</organism>
<evidence type="ECO:0000256" key="1">
    <source>
        <dbReference type="SAM" id="SignalP"/>
    </source>
</evidence>
<name>A0A3N2AQJ9_9MICO</name>
<dbReference type="PROSITE" id="PS51257">
    <property type="entry name" value="PROKAR_LIPOPROTEIN"/>
    <property type="match status" value="1"/>
</dbReference>
<sequence>MVGRMGRFLRSTGAIALAVTVLTGCATVPADPDGTLERVQGGVLRVGVTENAPWVELSDGGDPSGTEPALILEFAERLDAEVEWTPGSEATLAEALEAGELDLVIGGFVEDTPWTEFGASTRPYVEAGTAEGNDKHVMLAPLGENAFLVALETFLDEQAVS</sequence>
<proteinExistence type="predicted"/>
<dbReference type="SUPFAM" id="SSF53850">
    <property type="entry name" value="Periplasmic binding protein-like II"/>
    <property type="match status" value="1"/>
</dbReference>
<gene>
    <name evidence="3" type="ORF">EDD26_0685</name>
</gene>
<keyword evidence="4" id="KW-1185">Reference proteome</keyword>
<evidence type="ECO:0000313" key="3">
    <source>
        <dbReference type="EMBL" id="ROR65319.1"/>
    </source>
</evidence>
<dbReference type="Pfam" id="PF00497">
    <property type="entry name" value="SBP_bac_3"/>
    <property type="match status" value="1"/>
</dbReference>
<dbReference type="AlphaFoldDB" id="A0A3N2AQJ9"/>